<reference evidence="2 3" key="1">
    <citation type="submission" date="2014-03" db="EMBL/GenBank/DDBJ databases">
        <title>Draft Genome Sequences of Four Burkholderia Strains.</title>
        <authorList>
            <person name="Liu X.Y."/>
            <person name="Li C.X."/>
            <person name="Xu J.H."/>
        </authorList>
    </citation>
    <scope>NUCLEOTIDE SEQUENCE [LARGE SCALE GENOMIC DNA]</scope>
    <source>
        <strain evidence="2 3">DSM 50014</strain>
    </source>
</reference>
<gene>
    <name evidence="2" type="ORF">BG61_05745</name>
</gene>
<evidence type="ECO:0000313" key="3">
    <source>
        <dbReference type="Proteomes" id="UP000027466"/>
    </source>
</evidence>
<dbReference type="AlphaFoldDB" id="A0A069PB69"/>
<comment type="caution">
    <text evidence="2">The sequence shown here is derived from an EMBL/GenBank/DDBJ whole genome shotgun (WGS) entry which is preliminary data.</text>
</comment>
<feature type="compositionally biased region" description="Low complexity" evidence="1">
    <location>
        <begin position="1"/>
        <end position="31"/>
    </location>
</feature>
<name>A0A069PB69_9BURK</name>
<keyword evidence="3" id="KW-1185">Reference proteome</keyword>
<dbReference type="Proteomes" id="UP000027466">
    <property type="component" value="Unassembled WGS sequence"/>
</dbReference>
<proteinExistence type="predicted"/>
<feature type="compositionally biased region" description="Basic and acidic residues" evidence="1">
    <location>
        <begin position="65"/>
        <end position="76"/>
    </location>
</feature>
<evidence type="ECO:0000313" key="2">
    <source>
        <dbReference type="EMBL" id="KDR37913.1"/>
    </source>
</evidence>
<dbReference type="EMBL" id="JFHC01000124">
    <property type="protein sequence ID" value="KDR37913.1"/>
    <property type="molecule type" value="Genomic_DNA"/>
</dbReference>
<accession>A0A069PB69</accession>
<protein>
    <submittedName>
        <fullName evidence="2">Uncharacterized protein</fullName>
    </submittedName>
</protein>
<sequence>MTATPAAVTPGAATPRTATTAAATYGPSAAAEPRTATRMPATDTDNPDELERAIKQFGWSGGDTMPRRRAEPTGSP</sequence>
<evidence type="ECO:0000256" key="1">
    <source>
        <dbReference type="SAM" id="MobiDB-lite"/>
    </source>
</evidence>
<organism evidence="2 3">
    <name type="scientific">Caballeronia glathei</name>
    <dbReference type="NCBI Taxonomy" id="60547"/>
    <lineage>
        <taxon>Bacteria</taxon>
        <taxon>Pseudomonadati</taxon>
        <taxon>Pseudomonadota</taxon>
        <taxon>Betaproteobacteria</taxon>
        <taxon>Burkholderiales</taxon>
        <taxon>Burkholderiaceae</taxon>
        <taxon>Caballeronia</taxon>
    </lineage>
</organism>
<feature type="region of interest" description="Disordered" evidence="1">
    <location>
        <begin position="1"/>
        <end position="76"/>
    </location>
</feature>